<proteinExistence type="predicted"/>
<dbReference type="AlphaFoldDB" id="A0A8T0H6I6"/>
<organism evidence="2 3">
    <name type="scientific">Ceratodon purpureus</name>
    <name type="common">Fire moss</name>
    <name type="synonym">Dicranum purpureum</name>
    <dbReference type="NCBI Taxonomy" id="3225"/>
    <lineage>
        <taxon>Eukaryota</taxon>
        <taxon>Viridiplantae</taxon>
        <taxon>Streptophyta</taxon>
        <taxon>Embryophyta</taxon>
        <taxon>Bryophyta</taxon>
        <taxon>Bryophytina</taxon>
        <taxon>Bryopsida</taxon>
        <taxon>Dicranidae</taxon>
        <taxon>Pseudoditrichales</taxon>
        <taxon>Ditrichaceae</taxon>
        <taxon>Ceratodon</taxon>
    </lineage>
</organism>
<evidence type="ECO:0000313" key="2">
    <source>
        <dbReference type="EMBL" id="KAG0564722.1"/>
    </source>
</evidence>
<feature type="region of interest" description="Disordered" evidence="1">
    <location>
        <begin position="71"/>
        <end position="95"/>
    </location>
</feature>
<gene>
    <name evidence="2" type="ORF">KC19_8G134000</name>
</gene>
<evidence type="ECO:0000313" key="3">
    <source>
        <dbReference type="Proteomes" id="UP000822688"/>
    </source>
</evidence>
<evidence type="ECO:0000256" key="1">
    <source>
        <dbReference type="SAM" id="MobiDB-lite"/>
    </source>
</evidence>
<feature type="region of interest" description="Disordered" evidence="1">
    <location>
        <begin position="1"/>
        <end position="25"/>
    </location>
</feature>
<dbReference type="OrthoDB" id="10649340at2759"/>
<dbReference type="EMBL" id="CM026429">
    <property type="protein sequence ID" value="KAG0564722.1"/>
    <property type="molecule type" value="Genomic_DNA"/>
</dbReference>
<reference evidence="2" key="1">
    <citation type="submission" date="2020-06" db="EMBL/GenBank/DDBJ databases">
        <title>WGS assembly of Ceratodon purpureus strain R40.</title>
        <authorList>
            <person name="Carey S.B."/>
            <person name="Jenkins J."/>
            <person name="Shu S."/>
            <person name="Lovell J.T."/>
            <person name="Sreedasyam A."/>
            <person name="Maumus F."/>
            <person name="Tiley G.P."/>
            <person name="Fernandez-Pozo N."/>
            <person name="Barry K."/>
            <person name="Chen C."/>
            <person name="Wang M."/>
            <person name="Lipzen A."/>
            <person name="Daum C."/>
            <person name="Saski C.A."/>
            <person name="Payton A.C."/>
            <person name="Mcbreen J.C."/>
            <person name="Conrad R.E."/>
            <person name="Kollar L.M."/>
            <person name="Olsson S."/>
            <person name="Huttunen S."/>
            <person name="Landis J.B."/>
            <person name="Wickett N.J."/>
            <person name="Johnson M.G."/>
            <person name="Rensing S.A."/>
            <person name="Grimwood J."/>
            <person name="Schmutz J."/>
            <person name="Mcdaniel S.F."/>
        </authorList>
    </citation>
    <scope>NUCLEOTIDE SEQUENCE</scope>
    <source>
        <strain evidence="2">R40</strain>
    </source>
</reference>
<comment type="caution">
    <text evidence="2">The sequence shown here is derived from an EMBL/GenBank/DDBJ whole genome shotgun (WGS) entry which is preliminary data.</text>
</comment>
<accession>A0A8T0H6I6</accession>
<keyword evidence="3" id="KW-1185">Reference proteome</keyword>
<protein>
    <submittedName>
        <fullName evidence="2">Uncharacterized protein</fullName>
    </submittedName>
</protein>
<sequence>MLESEWSDPQSELTEELGFASRPAVASDPSRFYTAFAAPQQRCVVPKAQPSQLNRSDQRVPVYWDQTVPVWEDGRPSSSATKRKASASHGRELQGRCARQLEGGGASSSDTMSVENSGENCWCCSRGDYSTRRGDDGASTNSPEVSFDAILSMYESSLVEKSSKWSRRDWWVLGALLNPRSRSRGFKPRVHDQRGPRRRFAGGRRFPGGLNISVQFSASGALMEDTVVDHDEVESVRRLRVAIERTSIHDVEPPSAICHNSYCRSTRMRNANAILLERRRSCDFQNHRDPLSYATRMLTTSSS</sequence>
<dbReference type="Proteomes" id="UP000822688">
    <property type="component" value="Chromosome 8"/>
</dbReference>
<name>A0A8T0H6I6_CERPU</name>